<reference evidence="2 3" key="1">
    <citation type="submission" date="2023-10" db="EMBL/GenBank/DDBJ databases">
        <title>Chromosome-scale genome assembly provides insights into flower coloration mechanisms of Canna indica.</title>
        <authorList>
            <person name="Li C."/>
        </authorList>
    </citation>
    <scope>NUCLEOTIDE SEQUENCE [LARGE SCALE GENOMIC DNA]</scope>
    <source>
        <tissue evidence="2">Flower</tissue>
    </source>
</reference>
<keyword evidence="3" id="KW-1185">Reference proteome</keyword>
<organism evidence="2 3">
    <name type="scientific">Canna indica</name>
    <name type="common">Indian-shot</name>
    <dbReference type="NCBI Taxonomy" id="4628"/>
    <lineage>
        <taxon>Eukaryota</taxon>
        <taxon>Viridiplantae</taxon>
        <taxon>Streptophyta</taxon>
        <taxon>Embryophyta</taxon>
        <taxon>Tracheophyta</taxon>
        <taxon>Spermatophyta</taxon>
        <taxon>Magnoliopsida</taxon>
        <taxon>Liliopsida</taxon>
        <taxon>Zingiberales</taxon>
        <taxon>Cannaceae</taxon>
        <taxon>Canna</taxon>
    </lineage>
</organism>
<evidence type="ECO:0000313" key="3">
    <source>
        <dbReference type="Proteomes" id="UP001327560"/>
    </source>
</evidence>
<dbReference type="EMBL" id="CP136893">
    <property type="protein sequence ID" value="WOL05789.1"/>
    <property type="molecule type" value="Genomic_DNA"/>
</dbReference>
<gene>
    <name evidence="2" type="ORF">Cni_G14520</name>
</gene>
<dbReference type="AlphaFoldDB" id="A0AAQ3QCG3"/>
<proteinExistence type="predicted"/>
<name>A0AAQ3QCG3_9LILI</name>
<evidence type="ECO:0000313" key="2">
    <source>
        <dbReference type="EMBL" id="WOL05789.1"/>
    </source>
</evidence>
<evidence type="ECO:0000256" key="1">
    <source>
        <dbReference type="SAM" id="MobiDB-lite"/>
    </source>
</evidence>
<feature type="region of interest" description="Disordered" evidence="1">
    <location>
        <begin position="1"/>
        <end position="27"/>
    </location>
</feature>
<protein>
    <submittedName>
        <fullName evidence="2">Uncharacterized protein</fullName>
    </submittedName>
</protein>
<sequence length="148" mass="17383">MFTNKPRVTECPQPMSRRRYPNETGNVPRVNAQVDRIKSSSAVVSDNFEVISFLFFLFFYRTTLIHRKHSSYTLKRGSLLLVISWRPPAWLRPLQASCSAPAFPLLPPTRPRASTSPPSLNQVEGRWWFAPKRRRRRHQLQRQKPNLR</sequence>
<accession>A0AAQ3QCG3</accession>
<dbReference type="Proteomes" id="UP001327560">
    <property type="component" value="Chromosome 4"/>
</dbReference>